<protein>
    <submittedName>
        <fullName evidence="2">Hypothetical_protein</fullName>
    </submittedName>
</protein>
<dbReference type="Proteomes" id="UP001642409">
    <property type="component" value="Unassembled WGS sequence"/>
</dbReference>
<dbReference type="AlphaFoldDB" id="A0AA86NRM9"/>
<reference evidence="1" key="1">
    <citation type="submission" date="2023-06" db="EMBL/GenBank/DDBJ databases">
        <authorList>
            <person name="Kurt Z."/>
        </authorList>
    </citation>
    <scope>NUCLEOTIDE SEQUENCE</scope>
</reference>
<gene>
    <name evidence="1" type="ORF">HINF_LOCUS11246</name>
    <name evidence="2" type="ORF">HINF_LOCUS67395</name>
</gene>
<organism evidence="1">
    <name type="scientific">Hexamita inflata</name>
    <dbReference type="NCBI Taxonomy" id="28002"/>
    <lineage>
        <taxon>Eukaryota</taxon>
        <taxon>Metamonada</taxon>
        <taxon>Diplomonadida</taxon>
        <taxon>Hexamitidae</taxon>
        <taxon>Hexamitinae</taxon>
        <taxon>Hexamita</taxon>
    </lineage>
</organism>
<proteinExistence type="predicted"/>
<sequence length="201" mass="23439">MEVLFQPKIVEINDQNDKNPIGDDGWLYLLLTSKILRKAVQTQEIAFYKATFAYIEGKQRTGANALLAPELMQFFIFFIFSYHHFQLSIIYLQRIKFNKFKLNKMGKNNLLVISKVTSGRTLVSRSWCHVASLLAHHCNNTSLFRIYDLLVRILNCSHSAVSKNELNHLIITICVSAFENLAHQRIEYICFDTEQHKEHKF</sequence>
<evidence type="ECO:0000313" key="3">
    <source>
        <dbReference type="Proteomes" id="UP001642409"/>
    </source>
</evidence>
<dbReference type="EMBL" id="CAXDID020000465">
    <property type="protein sequence ID" value="CAL6094284.1"/>
    <property type="molecule type" value="Genomic_DNA"/>
</dbReference>
<dbReference type="EMBL" id="CATOUU010000288">
    <property type="protein sequence ID" value="CAI9923601.1"/>
    <property type="molecule type" value="Genomic_DNA"/>
</dbReference>
<name>A0AA86NRM9_9EUKA</name>
<evidence type="ECO:0000313" key="2">
    <source>
        <dbReference type="EMBL" id="CAL6094284.1"/>
    </source>
</evidence>
<comment type="caution">
    <text evidence="1">The sequence shown here is derived from an EMBL/GenBank/DDBJ whole genome shotgun (WGS) entry which is preliminary data.</text>
</comment>
<keyword evidence="3" id="KW-1185">Reference proteome</keyword>
<accession>A0AA86NRM9</accession>
<reference evidence="2 3" key="2">
    <citation type="submission" date="2024-07" db="EMBL/GenBank/DDBJ databases">
        <authorList>
            <person name="Akdeniz Z."/>
        </authorList>
    </citation>
    <scope>NUCLEOTIDE SEQUENCE [LARGE SCALE GENOMIC DNA]</scope>
</reference>
<evidence type="ECO:0000313" key="1">
    <source>
        <dbReference type="EMBL" id="CAI9923601.1"/>
    </source>
</evidence>